<comment type="caution">
    <text evidence="1">The sequence shown here is derived from an EMBL/GenBank/DDBJ whole genome shotgun (WGS) entry which is preliminary data.</text>
</comment>
<accession>A0ACB9ZQH1</accession>
<organism evidence="1 2">
    <name type="scientific">Catharanthus roseus</name>
    <name type="common">Madagascar periwinkle</name>
    <name type="synonym">Vinca rosea</name>
    <dbReference type="NCBI Taxonomy" id="4058"/>
    <lineage>
        <taxon>Eukaryota</taxon>
        <taxon>Viridiplantae</taxon>
        <taxon>Streptophyta</taxon>
        <taxon>Embryophyta</taxon>
        <taxon>Tracheophyta</taxon>
        <taxon>Spermatophyta</taxon>
        <taxon>Magnoliopsida</taxon>
        <taxon>eudicotyledons</taxon>
        <taxon>Gunneridae</taxon>
        <taxon>Pentapetalae</taxon>
        <taxon>asterids</taxon>
        <taxon>lamiids</taxon>
        <taxon>Gentianales</taxon>
        <taxon>Apocynaceae</taxon>
        <taxon>Rauvolfioideae</taxon>
        <taxon>Vinceae</taxon>
        <taxon>Catharanthinae</taxon>
        <taxon>Catharanthus</taxon>
    </lineage>
</organism>
<proteinExistence type="predicted"/>
<name>A0ACB9ZQH1_CATRO</name>
<evidence type="ECO:0000313" key="1">
    <source>
        <dbReference type="EMBL" id="KAI5649501.1"/>
    </source>
</evidence>
<protein>
    <submittedName>
        <fullName evidence="1">Uncharacterized protein</fullName>
    </submittedName>
</protein>
<keyword evidence="2" id="KW-1185">Reference proteome</keyword>
<evidence type="ECO:0000313" key="2">
    <source>
        <dbReference type="Proteomes" id="UP001060085"/>
    </source>
</evidence>
<dbReference type="Proteomes" id="UP001060085">
    <property type="component" value="Linkage Group LG08"/>
</dbReference>
<reference evidence="2" key="1">
    <citation type="journal article" date="2023" name="Nat. Plants">
        <title>Single-cell RNA sequencing provides a high-resolution roadmap for understanding the multicellular compartmentation of specialized metabolism.</title>
        <authorList>
            <person name="Sun S."/>
            <person name="Shen X."/>
            <person name="Li Y."/>
            <person name="Li Y."/>
            <person name="Wang S."/>
            <person name="Li R."/>
            <person name="Zhang H."/>
            <person name="Shen G."/>
            <person name="Guo B."/>
            <person name="Wei J."/>
            <person name="Xu J."/>
            <person name="St-Pierre B."/>
            <person name="Chen S."/>
            <person name="Sun C."/>
        </authorList>
    </citation>
    <scope>NUCLEOTIDE SEQUENCE [LARGE SCALE GENOMIC DNA]</scope>
</reference>
<dbReference type="EMBL" id="CM044708">
    <property type="protein sequence ID" value="KAI5649501.1"/>
    <property type="molecule type" value="Genomic_DNA"/>
</dbReference>
<sequence>MRHLSLNFSVDILVVMYSSHTIQLYVGWQLCTVALREVDDVVSGVIQGEPSSPSQIASFAKKVQTIIRRCMVSIGVQPSRRHPWEPILDRGARGVERGALRLPGGGARGDRAPAPPNMGRGGHADPGDGGERGEGSGRCRRGDLGSSYHVEPFDSLDIGFSSFQSSHPLGLGFSLFQGPSPPGTGSSSFQAPPPPGTVSSSTPHMPISTSSSSDSDEYDDKQTDVVTPAQQLRFRHRVRKKTTRFTPSDWP</sequence>
<gene>
    <name evidence="1" type="ORF">M9H77_35506</name>
</gene>